<evidence type="ECO:0000313" key="3">
    <source>
        <dbReference type="Proteomes" id="UP000523007"/>
    </source>
</evidence>
<name>A0A7W7RNJ5_9ACTN</name>
<feature type="region of interest" description="Disordered" evidence="1">
    <location>
        <begin position="37"/>
        <end position="74"/>
    </location>
</feature>
<evidence type="ECO:0000313" key="2">
    <source>
        <dbReference type="EMBL" id="MBB4935002.1"/>
    </source>
</evidence>
<evidence type="ECO:0000256" key="1">
    <source>
        <dbReference type="SAM" id="MobiDB-lite"/>
    </source>
</evidence>
<keyword evidence="3" id="KW-1185">Reference proteome</keyword>
<organism evidence="2 3">
    <name type="scientific">Lipingzhangella halophila</name>
    <dbReference type="NCBI Taxonomy" id="1783352"/>
    <lineage>
        <taxon>Bacteria</taxon>
        <taxon>Bacillati</taxon>
        <taxon>Actinomycetota</taxon>
        <taxon>Actinomycetes</taxon>
        <taxon>Streptosporangiales</taxon>
        <taxon>Nocardiopsidaceae</taxon>
        <taxon>Lipingzhangella</taxon>
    </lineage>
</organism>
<dbReference type="Proteomes" id="UP000523007">
    <property type="component" value="Unassembled WGS sequence"/>
</dbReference>
<sequence length="74" mass="7819">MRFALESALLTARFVASQETSDHSTYGSGSGALALRTARDAAKRTPRPCSGDTRGTNPPRAEARFPSAPAQGRL</sequence>
<comment type="caution">
    <text evidence="2">The sequence shown here is derived from an EMBL/GenBank/DDBJ whole genome shotgun (WGS) entry which is preliminary data.</text>
</comment>
<dbReference type="EMBL" id="JACHJT010000002">
    <property type="protein sequence ID" value="MBB4935002.1"/>
    <property type="molecule type" value="Genomic_DNA"/>
</dbReference>
<reference evidence="2 3" key="1">
    <citation type="submission" date="2020-08" db="EMBL/GenBank/DDBJ databases">
        <title>Sequencing the genomes of 1000 actinobacteria strains.</title>
        <authorList>
            <person name="Klenk H.-P."/>
        </authorList>
    </citation>
    <scope>NUCLEOTIDE SEQUENCE [LARGE SCALE GENOMIC DNA]</scope>
    <source>
        <strain evidence="2 3">DSM 102030</strain>
    </source>
</reference>
<gene>
    <name evidence="2" type="ORF">F4561_005896</name>
</gene>
<proteinExistence type="predicted"/>
<dbReference type="AlphaFoldDB" id="A0A7W7RNJ5"/>
<accession>A0A7W7RNJ5</accession>
<protein>
    <submittedName>
        <fullName evidence="2">Uncharacterized protein</fullName>
    </submittedName>
</protein>